<dbReference type="Proteomes" id="UP001347146">
    <property type="component" value="Unassembled WGS sequence"/>
</dbReference>
<accession>A0ABU7MFY3</accession>
<gene>
    <name evidence="1" type="ORF">VZC37_14060</name>
</gene>
<evidence type="ECO:0000313" key="1">
    <source>
        <dbReference type="EMBL" id="MEE3851466.1"/>
    </source>
</evidence>
<protein>
    <submittedName>
        <fullName evidence="1">Uncharacterized protein</fullName>
    </submittedName>
</protein>
<name>A0ABU7MFY3_9ACTN</name>
<sequence>MTDDDERRQIGEVQERLIEAYSDRPSETVAAAVESAYRHFDGIRVRDFVPLLVERRANSELNGSNGMADSHNITMHHDA</sequence>
<proteinExistence type="predicted"/>
<keyword evidence="2" id="KW-1185">Reference proteome</keyword>
<reference evidence="1 2" key="1">
    <citation type="submission" date="2024-01" db="EMBL/GenBank/DDBJ databases">
        <title>Draft genome sequence of Gordonia sp. LSe1-13.</title>
        <authorList>
            <person name="Suphannarot A."/>
            <person name="Mingma R."/>
        </authorList>
    </citation>
    <scope>NUCLEOTIDE SEQUENCE [LARGE SCALE GENOMIC DNA]</scope>
    <source>
        <strain evidence="1 2">LSe1-13</strain>
    </source>
</reference>
<organism evidence="1 2">
    <name type="scientific">Gordonia sesuvii</name>
    <dbReference type="NCBI Taxonomy" id="3116777"/>
    <lineage>
        <taxon>Bacteria</taxon>
        <taxon>Bacillati</taxon>
        <taxon>Actinomycetota</taxon>
        <taxon>Actinomycetes</taxon>
        <taxon>Mycobacteriales</taxon>
        <taxon>Gordoniaceae</taxon>
        <taxon>Gordonia</taxon>
    </lineage>
</organism>
<comment type="caution">
    <text evidence="1">The sequence shown here is derived from an EMBL/GenBank/DDBJ whole genome shotgun (WGS) entry which is preliminary data.</text>
</comment>
<dbReference type="EMBL" id="JAZDUF010000004">
    <property type="protein sequence ID" value="MEE3851466.1"/>
    <property type="molecule type" value="Genomic_DNA"/>
</dbReference>
<dbReference type="Gene3D" id="1.10.8.1060">
    <property type="entry name" value="Corynebacterium glutamicum thioredoxin-dependent arsenate reductase, N-terminal domain"/>
    <property type="match status" value="1"/>
</dbReference>
<dbReference type="RefSeq" id="WP_330433208.1">
    <property type="nucleotide sequence ID" value="NZ_JAZDUF010000004.1"/>
</dbReference>
<evidence type="ECO:0000313" key="2">
    <source>
        <dbReference type="Proteomes" id="UP001347146"/>
    </source>
</evidence>
<dbReference type="NCBIfam" id="NF046112">
    <property type="entry name" value="MSMEG_6209_Nter"/>
    <property type="match status" value="1"/>
</dbReference>